<evidence type="ECO:0000313" key="2">
    <source>
        <dbReference type="EMBL" id="KYN17518.1"/>
    </source>
</evidence>
<proteinExistence type="predicted"/>
<name>A0A151J4F3_9HYME</name>
<sequence length="93" mass="9974">MIVIKTDDGPRGFRFQGNDLRIDSSTAAVVVVGGVAATLISCGYLKAESGFERVKSRRRGKVATHTFLIAGCEGVKMAIETKEGDGWDGMEHT</sequence>
<keyword evidence="1" id="KW-0472">Membrane</keyword>
<keyword evidence="1" id="KW-0812">Transmembrane</keyword>
<keyword evidence="3" id="KW-1185">Reference proteome</keyword>
<evidence type="ECO:0000256" key="1">
    <source>
        <dbReference type="SAM" id="Phobius"/>
    </source>
</evidence>
<dbReference type="Proteomes" id="UP000078492">
    <property type="component" value="Unassembled WGS sequence"/>
</dbReference>
<dbReference type="EMBL" id="KQ980151">
    <property type="protein sequence ID" value="KYN17518.1"/>
    <property type="molecule type" value="Genomic_DNA"/>
</dbReference>
<keyword evidence="1" id="KW-1133">Transmembrane helix</keyword>
<gene>
    <name evidence="2" type="ORF">ALC57_10223</name>
</gene>
<organism evidence="2 3">
    <name type="scientific">Trachymyrmex cornetzi</name>
    <dbReference type="NCBI Taxonomy" id="471704"/>
    <lineage>
        <taxon>Eukaryota</taxon>
        <taxon>Metazoa</taxon>
        <taxon>Ecdysozoa</taxon>
        <taxon>Arthropoda</taxon>
        <taxon>Hexapoda</taxon>
        <taxon>Insecta</taxon>
        <taxon>Pterygota</taxon>
        <taxon>Neoptera</taxon>
        <taxon>Endopterygota</taxon>
        <taxon>Hymenoptera</taxon>
        <taxon>Apocrita</taxon>
        <taxon>Aculeata</taxon>
        <taxon>Formicoidea</taxon>
        <taxon>Formicidae</taxon>
        <taxon>Myrmicinae</taxon>
        <taxon>Trachymyrmex</taxon>
    </lineage>
</organism>
<dbReference type="AlphaFoldDB" id="A0A151J4F3"/>
<protein>
    <submittedName>
        <fullName evidence="2">Uncharacterized protein</fullName>
    </submittedName>
</protein>
<reference evidence="2 3" key="1">
    <citation type="submission" date="2015-09" db="EMBL/GenBank/DDBJ databases">
        <title>Trachymyrmex cornetzi WGS genome.</title>
        <authorList>
            <person name="Nygaard S."/>
            <person name="Hu H."/>
            <person name="Boomsma J."/>
            <person name="Zhang G."/>
        </authorList>
    </citation>
    <scope>NUCLEOTIDE SEQUENCE [LARGE SCALE GENOMIC DNA]</scope>
    <source>
        <strain evidence="2">Tcor2-1</strain>
        <tissue evidence="2">Whole body</tissue>
    </source>
</reference>
<accession>A0A151J4F3</accession>
<feature type="transmembrane region" description="Helical" evidence="1">
    <location>
        <begin position="27"/>
        <end position="47"/>
    </location>
</feature>
<evidence type="ECO:0000313" key="3">
    <source>
        <dbReference type="Proteomes" id="UP000078492"/>
    </source>
</evidence>